<dbReference type="InterPro" id="IPR003661">
    <property type="entry name" value="HisK_dim/P_dom"/>
</dbReference>
<feature type="transmembrane region" description="Helical" evidence="8">
    <location>
        <begin position="12"/>
        <end position="33"/>
    </location>
</feature>
<dbReference type="SUPFAM" id="SSF158472">
    <property type="entry name" value="HAMP domain-like"/>
    <property type="match status" value="1"/>
</dbReference>
<dbReference type="CDD" id="cd00082">
    <property type="entry name" value="HisKA"/>
    <property type="match status" value="1"/>
</dbReference>
<dbReference type="InterPro" id="IPR003660">
    <property type="entry name" value="HAMP_dom"/>
</dbReference>
<dbReference type="GO" id="GO:0000155">
    <property type="term" value="F:phosphorelay sensor kinase activity"/>
    <property type="evidence" value="ECO:0007669"/>
    <property type="project" value="InterPro"/>
</dbReference>
<dbReference type="CDD" id="cd06225">
    <property type="entry name" value="HAMP"/>
    <property type="match status" value="1"/>
</dbReference>
<dbReference type="Pfam" id="PF00672">
    <property type="entry name" value="HAMP"/>
    <property type="match status" value="1"/>
</dbReference>
<dbReference type="PANTHER" id="PTHR43711:SF1">
    <property type="entry name" value="HISTIDINE KINASE 1"/>
    <property type="match status" value="1"/>
</dbReference>
<keyword evidence="8" id="KW-0472">Membrane</keyword>
<evidence type="ECO:0000313" key="12">
    <source>
        <dbReference type="Proteomes" id="UP000220922"/>
    </source>
</evidence>
<dbReference type="PROSITE" id="PS50885">
    <property type="entry name" value="HAMP"/>
    <property type="match status" value="1"/>
</dbReference>
<reference evidence="11 12" key="1">
    <citation type="submission" date="2016-05" db="EMBL/GenBank/DDBJ databases">
        <authorList>
            <person name="Lavstsen T."/>
            <person name="Jespersen J.S."/>
        </authorList>
    </citation>
    <scope>NUCLEOTIDE SEQUENCE [LARGE SCALE GENOMIC DNA]</scope>
    <source>
        <strain evidence="11 12">B7-9</strain>
    </source>
</reference>
<evidence type="ECO:0000256" key="2">
    <source>
        <dbReference type="ARBA" id="ARBA00004370"/>
    </source>
</evidence>
<evidence type="ECO:0000256" key="3">
    <source>
        <dbReference type="ARBA" id="ARBA00012438"/>
    </source>
</evidence>
<dbReference type="EMBL" id="LYXE01000166">
    <property type="protein sequence ID" value="PDV97091.1"/>
    <property type="molecule type" value="Genomic_DNA"/>
</dbReference>
<dbReference type="InterPro" id="IPR005467">
    <property type="entry name" value="His_kinase_dom"/>
</dbReference>
<dbReference type="FunFam" id="3.30.565.10:FF:000006">
    <property type="entry name" value="Sensor histidine kinase WalK"/>
    <property type="match status" value="1"/>
</dbReference>
<dbReference type="SMART" id="SM00387">
    <property type="entry name" value="HATPase_c"/>
    <property type="match status" value="1"/>
</dbReference>
<dbReference type="Gene3D" id="6.10.340.10">
    <property type="match status" value="1"/>
</dbReference>
<dbReference type="RefSeq" id="WP_097654809.1">
    <property type="nucleotide sequence ID" value="NZ_LYXE01000166.1"/>
</dbReference>
<evidence type="ECO:0000313" key="11">
    <source>
        <dbReference type="EMBL" id="PDV97091.1"/>
    </source>
</evidence>
<dbReference type="InterPro" id="IPR003594">
    <property type="entry name" value="HATPase_dom"/>
</dbReference>
<dbReference type="EC" id="2.7.13.3" evidence="3"/>
<dbReference type="PROSITE" id="PS50109">
    <property type="entry name" value="HIS_KIN"/>
    <property type="match status" value="1"/>
</dbReference>
<dbReference type="Gene3D" id="3.30.565.10">
    <property type="entry name" value="Histidine kinase-like ATPase, C-terminal domain"/>
    <property type="match status" value="1"/>
</dbReference>
<keyword evidence="8" id="KW-1133">Transmembrane helix</keyword>
<evidence type="ECO:0000256" key="5">
    <source>
        <dbReference type="ARBA" id="ARBA00022679"/>
    </source>
</evidence>
<feature type="domain" description="HAMP" evidence="10">
    <location>
        <begin position="93"/>
        <end position="145"/>
    </location>
</feature>
<dbReference type="InterPro" id="IPR004358">
    <property type="entry name" value="Sig_transdc_His_kin-like_C"/>
</dbReference>
<dbReference type="SMART" id="SM00304">
    <property type="entry name" value="HAMP"/>
    <property type="match status" value="1"/>
</dbReference>
<evidence type="ECO:0000256" key="1">
    <source>
        <dbReference type="ARBA" id="ARBA00000085"/>
    </source>
</evidence>
<keyword evidence="7" id="KW-0902">Two-component regulatory system</keyword>
<dbReference type="Pfam" id="PF02518">
    <property type="entry name" value="HATPase_c"/>
    <property type="match status" value="1"/>
</dbReference>
<comment type="catalytic activity">
    <reaction evidence="1">
        <text>ATP + protein L-histidine = ADP + protein N-phospho-L-histidine.</text>
        <dbReference type="EC" id="2.7.13.3"/>
    </reaction>
</comment>
<evidence type="ECO:0000256" key="4">
    <source>
        <dbReference type="ARBA" id="ARBA00022553"/>
    </source>
</evidence>
<dbReference type="SMART" id="SM00388">
    <property type="entry name" value="HisKA"/>
    <property type="match status" value="1"/>
</dbReference>
<feature type="domain" description="Histidine kinase" evidence="9">
    <location>
        <begin position="153"/>
        <end position="369"/>
    </location>
</feature>
<organism evidence="11 12">
    <name type="scientific">Candidatus Chloroploca asiatica</name>
    <dbReference type="NCBI Taxonomy" id="1506545"/>
    <lineage>
        <taxon>Bacteria</taxon>
        <taxon>Bacillati</taxon>
        <taxon>Chloroflexota</taxon>
        <taxon>Chloroflexia</taxon>
        <taxon>Chloroflexales</taxon>
        <taxon>Chloroflexineae</taxon>
        <taxon>Oscillochloridaceae</taxon>
        <taxon>Candidatus Chloroploca</taxon>
    </lineage>
</organism>
<dbReference type="OrthoDB" id="9800372at2"/>
<accession>A0A2H3KXK2</accession>
<dbReference type="Proteomes" id="UP000220922">
    <property type="component" value="Unassembled WGS sequence"/>
</dbReference>
<keyword evidence="5" id="KW-0808">Transferase</keyword>
<evidence type="ECO:0000256" key="6">
    <source>
        <dbReference type="ARBA" id="ARBA00022777"/>
    </source>
</evidence>
<gene>
    <name evidence="11" type="ORF">A9Q02_19420</name>
</gene>
<keyword evidence="6 11" id="KW-0418">Kinase</keyword>
<dbReference type="Gene3D" id="1.10.287.130">
    <property type="match status" value="1"/>
</dbReference>
<proteinExistence type="predicted"/>
<evidence type="ECO:0000256" key="8">
    <source>
        <dbReference type="SAM" id="Phobius"/>
    </source>
</evidence>
<dbReference type="GO" id="GO:0016020">
    <property type="term" value="C:membrane"/>
    <property type="evidence" value="ECO:0007669"/>
    <property type="project" value="UniProtKB-SubCell"/>
</dbReference>
<keyword evidence="8" id="KW-0812">Transmembrane</keyword>
<evidence type="ECO:0000259" key="10">
    <source>
        <dbReference type="PROSITE" id="PS50885"/>
    </source>
</evidence>
<protein>
    <recommendedName>
        <fullName evidence="3">histidine kinase</fullName>
        <ecNumber evidence="3">2.7.13.3</ecNumber>
    </recommendedName>
</protein>
<comment type="subcellular location">
    <subcellularLocation>
        <location evidence="2">Membrane</location>
    </subcellularLocation>
</comment>
<keyword evidence="4" id="KW-0597">Phosphoprotein</keyword>
<comment type="caution">
    <text evidence="11">The sequence shown here is derived from an EMBL/GenBank/DDBJ whole genome shotgun (WGS) entry which is preliminary data.</text>
</comment>
<dbReference type="InterPro" id="IPR036890">
    <property type="entry name" value="HATPase_C_sf"/>
</dbReference>
<dbReference type="AlphaFoldDB" id="A0A2H3KXK2"/>
<dbReference type="PANTHER" id="PTHR43711">
    <property type="entry name" value="TWO-COMPONENT HISTIDINE KINASE"/>
    <property type="match status" value="1"/>
</dbReference>
<dbReference type="SUPFAM" id="SSF55874">
    <property type="entry name" value="ATPase domain of HSP90 chaperone/DNA topoisomerase II/histidine kinase"/>
    <property type="match status" value="1"/>
</dbReference>
<feature type="transmembrane region" description="Helical" evidence="8">
    <location>
        <begin position="68"/>
        <end position="92"/>
    </location>
</feature>
<dbReference type="PRINTS" id="PR00344">
    <property type="entry name" value="BCTRLSENSOR"/>
</dbReference>
<keyword evidence="12" id="KW-1185">Reference proteome</keyword>
<evidence type="ECO:0000256" key="7">
    <source>
        <dbReference type="ARBA" id="ARBA00023012"/>
    </source>
</evidence>
<name>A0A2H3KXK2_9CHLR</name>
<dbReference type="InterPro" id="IPR036097">
    <property type="entry name" value="HisK_dim/P_sf"/>
</dbReference>
<sequence length="378" mass="40790">MKLLRQLRWQLIAAQMLVVFVGALVLGVTADLLGQQIFLTDLRSLTTQPGSINPGDLEMALVQSFRQAIAKSLALAAVTAAVVGLATSLLLLRQILRPLHEIATSSSRIADGRYDERVTVPASDELAIVATSFNQMAGTLERIEQQRIALIGNVAHELRTPLTGLEGYLEGLIDGVFQPGPETFAEMQHEVRRLRNLVADLQILANVEAGQVHLHMSELELVAVVRRVVEQLRPQTLAGCLEIKLSPGVEPVYVQADQDRVAQILINLIGNAIRYTPEGGCVTVGLKVVGRVAQVEVVDTGIGLAAEDLALIFERFYRVDRSRARVSGGSGIGLTISRHLAWAMGGDITAASPGVGQGSTFTLSMPLARSPRVSHEQR</sequence>
<dbReference type="SUPFAM" id="SSF47384">
    <property type="entry name" value="Homodimeric domain of signal transducing histidine kinase"/>
    <property type="match status" value="1"/>
</dbReference>
<dbReference type="InterPro" id="IPR050736">
    <property type="entry name" value="Sensor_HK_Regulatory"/>
</dbReference>
<evidence type="ECO:0000259" key="9">
    <source>
        <dbReference type="PROSITE" id="PS50109"/>
    </source>
</evidence>
<dbReference type="Pfam" id="PF00512">
    <property type="entry name" value="HisKA"/>
    <property type="match status" value="1"/>
</dbReference>